<dbReference type="SUPFAM" id="SSF51971">
    <property type="entry name" value="Nucleotide-binding domain"/>
    <property type="match status" value="1"/>
</dbReference>
<organism evidence="10 11">
    <name type="scientific">Asticcacaulis benevestitus DSM 16100 = ATCC BAA-896</name>
    <dbReference type="NCBI Taxonomy" id="1121022"/>
    <lineage>
        <taxon>Bacteria</taxon>
        <taxon>Pseudomonadati</taxon>
        <taxon>Pseudomonadota</taxon>
        <taxon>Alphaproteobacteria</taxon>
        <taxon>Caulobacterales</taxon>
        <taxon>Caulobacteraceae</taxon>
        <taxon>Asticcacaulis</taxon>
    </lineage>
</organism>
<comment type="caution">
    <text evidence="10">The sequence shown here is derived from an EMBL/GenBank/DDBJ whole genome shotgun (WGS) entry which is preliminary data.</text>
</comment>
<evidence type="ECO:0000259" key="9">
    <source>
        <dbReference type="Pfam" id="PF01266"/>
    </source>
</evidence>
<dbReference type="AlphaFoldDB" id="V4P4Q3"/>
<evidence type="ECO:0000256" key="8">
    <source>
        <dbReference type="ARBA" id="ARBA00049547"/>
    </source>
</evidence>
<feature type="domain" description="FAD dependent oxidoreductase" evidence="9">
    <location>
        <begin position="99"/>
        <end position="374"/>
    </location>
</feature>
<evidence type="ECO:0000256" key="2">
    <source>
        <dbReference type="ARBA" id="ARBA00006730"/>
    </source>
</evidence>
<dbReference type="EMBL" id="AWGB01000080">
    <property type="protein sequence ID" value="ESQ82094.1"/>
    <property type="molecule type" value="Genomic_DNA"/>
</dbReference>
<dbReference type="GO" id="GO:0003884">
    <property type="term" value="F:D-amino-acid oxidase activity"/>
    <property type="evidence" value="ECO:0007669"/>
    <property type="project" value="UniProtKB-EC"/>
</dbReference>
<comment type="catalytic activity">
    <reaction evidence="8">
        <text>a D-alpha-amino acid + O2 + H2O = a 2-oxocarboxylate + H2O2 + NH4(+)</text>
        <dbReference type="Rhea" id="RHEA:21816"/>
        <dbReference type="ChEBI" id="CHEBI:15377"/>
        <dbReference type="ChEBI" id="CHEBI:15379"/>
        <dbReference type="ChEBI" id="CHEBI:16240"/>
        <dbReference type="ChEBI" id="CHEBI:28938"/>
        <dbReference type="ChEBI" id="CHEBI:35179"/>
        <dbReference type="ChEBI" id="CHEBI:59871"/>
        <dbReference type="EC" id="1.4.3.3"/>
    </reaction>
    <physiologicalReaction direction="left-to-right" evidence="8">
        <dbReference type="Rhea" id="RHEA:21817"/>
    </physiologicalReaction>
</comment>
<proteinExistence type="inferred from homology"/>
<dbReference type="PANTHER" id="PTHR11530">
    <property type="entry name" value="D-AMINO ACID OXIDASE"/>
    <property type="match status" value="1"/>
</dbReference>
<dbReference type="EC" id="1.4.3.3" evidence="6"/>
<dbReference type="PANTHER" id="PTHR11530:SF11">
    <property type="entry name" value="D-ASPARTATE OXIDASE"/>
    <property type="match status" value="1"/>
</dbReference>
<sequence>MDRRKLLQSGLATAGLIGLANGARGQGMMVPRIRVSPADVFRTTVCLRPFRAAGPRLESEEVGRKIVIHNYGHGGSGWSLSWGSADVAVRLAMQSSPRKIAVLGAGALGLTAAITAQRAGAEVTIYARERFPFVRSARATGSWTPDSRIAKADAAAPDFGDRWERMARTALTMHQAFVGLAGNPVEWLDNYILRDPPVDMPSAAEDVDPGFLYLEDRLRDVSPHYSMVPPGEHPFSVSNVRRGAHMTFNVADYSHQLESDFLLAGGRFVQAEFHAPSDLSKLKEKVVINCTGYGARALWKDETVVPVRGQIVWLVPQEGVHYGAYYNSLLVLARRDGIVVQEVGPNETFGWNDDNEAPDPVAAQAALEKLKTFYAAG</sequence>
<reference evidence="10 11" key="1">
    <citation type="journal article" date="2014" name="Nature">
        <title>Sequential evolution of bacterial morphology by co-option of a developmental regulator.</title>
        <authorList>
            <person name="Jiang C."/>
            <person name="Brown P.J."/>
            <person name="Ducret A."/>
            <person name="Brun Y.V."/>
        </authorList>
    </citation>
    <scope>NUCLEOTIDE SEQUENCE [LARGE SCALE GENOMIC DNA]</scope>
    <source>
        <strain evidence="10 11">DSM 16100</strain>
    </source>
</reference>
<evidence type="ECO:0000256" key="1">
    <source>
        <dbReference type="ARBA" id="ARBA00001974"/>
    </source>
</evidence>
<dbReference type="PROSITE" id="PS00677">
    <property type="entry name" value="DAO"/>
    <property type="match status" value="1"/>
</dbReference>
<keyword evidence="5" id="KW-0560">Oxidoreductase</keyword>
<dbReference type="Gene3D" id="3.40.50.720">
    <property type="entry name" value="NAD(P)-binding Rossmann-like Domain"/>
    <property type="match status" value="2"/>
</dbReference>
<dbReference type="InterPro" id="IPR006181">
    <property type="entry name" value="D-amino_acid_oxidase_CS"/>
</dbReference>
<protein>
    <recommendedName>
        <fullName evidence="7">D-amino-acid oxidase</fullName>
        <ecNumber evidence="6">1.4.3.3</ecNumber>
    </recommendedName>
</protein>
<evidence type="ECO:0000256" key="6">
    <source>
        <dbReference type="ARBA" id="ARBA00039101"/>
    </source>
</evidence>
<keyword evidence="4" id="KW-0274">FAD</keyword>
<evidence type="ECO:0000256" key="5">
    <source>
        <dbReference type="ARBA" id="ARBA00023002"/>
    </source>
</evidence>
<gene>
    <name evidence="10" type="ORF">ABENE_21175</name>
</gene>
<comment type="similarity">
    <text evidence="2">Belongs to the DAMOX/DASOX family.</text>
</comment>
<dbReference type="RefSeq" id="WP_018083233.1">
    <property type="nucleotide sequence ID" value="NZ_AQWM01000026.1"/>
</dbReference>
<evidence type="ECO:0000256" key="4">
    <source>
        <dbReference type="ARBA" id="ARBA00022827"/>
    </source>
</evidence>
<keyword evidence="11" id="KW-1185">Reference proteome</keyword>
<evidence type="ECO:0000313" key="10">
    <source>
        <dbReference type="EMBL" id="ESQ82094.1"/>
    </source>
</evidence>
<dbReference type="InterPro" id="IPR006076">
    <property type="entry name" value="FAD-dep_OxRdtase"/>
</dbReference>
<keyword evidence="3" id="KW-0285">Flavoprotein</keyword>
<evidence type="ECO:0000313" key="11">
    <source>
        <dbReference type="Proteomes" id="UP000017837"/>
    </source>
</evidence>
<dbReference type="STRING" id="1121022.GCA_000376105_03555"/>
<dbReference type="GO" id="GO:0005737">
    <property type="term" value="C:cytoplasm"/>
    <property type="evidence" value="ECO:0007669"/>
    <property type="project" value="TreeGrafter"/>
</dbReference>
<name>V4P4Q3_9CAUL</name>
<comment type="cofactor">
    <cofactor evidence="1">
        <name>FAD</name>
        <dbReference type="ChEBI" id="CHEBI:57692"/>
    </cofactor>
</comment>
<dbReference type="Pfam" id="PF01266">
    <property type="entry name" value="DAO"/>
    <property type="match status" value="1"/>
</dbReference>
<dbReference type="Proteomes" id="UP000017837">
    <property type="component" value="Unassembled WGS sequence"/>
</dbReference>
<evidence type="ECO:0000256" key="7">
    <source>
        <dbReference type="ARBA" id="ARBA00039751"/>
    </source>
</evidence>
<dbReference type="PATRIC" id="fig|1121022.4.peg.4339"/>
<dbReference type="GO" id="GO:0019478">
    <property type="term" value="P:D-amino acid catabolic process"/>
    <property type="evidence" value="ECO:0007669"/>
    <property type="project" value="TreeGrafter"/>
</dbReference>
<dbReference type="OrthoDB" id="246701at2"/>
<dbReference type="eggNOG" id="COG0665">
    <property type="taxonomic scope" value="Bacteria"/>
</dbReference>
<dbReference type="InterPro" id="IPR023209">
    <property type="entry name" value="DAO"/>
</dbReference>
<dbReference type="GO" id="GO:0071949">
    <property type="term" value="F:FAD binding"/>
    <property type="evidence" value="ECO:0007669"/>
    <property type="project" value="InterPro"/>
</dbReference>
<evidence type="ECO:0000256" key="3">
    <source>
        <dbReference type="ARBA" id="ARBA00022630"/>
    </source>
</evidence>
<accession>V4P4Q3</accession>